<evidence type="ECO:0000313" key="2">
    <source>
        <dbReference type="EMBL" id="MFC3757868.1"/>
    </source>
</evidence>
<organism evidence="2 3">
    <name type="scientific">Chryseobacterium tructae</name>
    <dbReference type="NCBI Taxonomy" id="1037380"/>
    <lineage>
        <taxon>Bacteria</taxon>
        <taxon>Pseudomonadati</taxon>
        <taxon>Bacteroidota</taxon>
        <taxon>Flavobacteriia</taxon>
        <taxon>Flavobacteriales</taxon>
        <taxon>Weeksellaceae</taxon>
        <taxon>Chryseobacterium group</taxon>
        <taxon>Chryseobacterium</taxon>
    </lineage>
</organism>
<dbReference type="Proteomes" id="UP001595735">
    <property type="component" value="Unassembled WGS sequence"/>
</dbReference>
<name>A0ABV7Y154_9FLAO</name>
<keyword evidence="3" id="KW-1185">Reference proteome</keyword>
<sequence length="191" mass="22405">MNTKLINLSMNTMTLSFNEKIMLDSLLYEASKSEEVKQSKKISGYVFAGVIAIIGLLMMFFEPLLGGAILLVGGLFYLIYPKFASHYYKRYYTTIALGDQYKSRESNTFEVEFNKEFILMKNNQLEAKHSVSNFEWVSETMENFFIKVNTGSYLIFPKTQVHDLMELKNYFHSICTDQKIPYHEELNWKWE</sequence>
<evidence type="ECO:0008006" key="4">
    <source>
        <dbReference type="Google" id="ProtNLM"/>
    </source>
</evidence>
<feature type="transmembrane region" description="Helical" evidence="1">
    <location>
        <begin position="42"/>
        <end position="58"/>
    </location>
</feature>
<dbReference type="RefSeq" id="WP_290299356.1">
    <property type="nucleotide sequence ID" value="NZ_JAUFQR010000001.1"/>
</dbReference>
<protein>
    <recommendedName>
        <fullName evidence="4">YcxB-like protein domain-containing protein</fullName>
    </recommendedName>
</protein>
<feature type="transmembrane region" description="Helical" evidence="1">
    <location>
        <begin position="64"/>
        <end position="80"/>
    </location>
</feature>
<keyword evidence="1" id="KW-1133">Transmembrane helix</keyword>
<keyword evidence="1" id="KW-0812">Transmembrane</keyword>
<proteinExistence type="predicted"/>
<accession>A0ABV7Y154</accession>
<gene>
    <name evidence="2" type="ORF">ACFONJ_17950</name>
</gene>
<comment type="caution">
    <text evidence="2">The sequence shown here is derived from an EMBL/GenBank/DDBJ whole genome shotgun (WGS) entry which is preliminary data.</text>
</comment>
<dbReference type="EMBL" id="JBHRYO010000002">
    <property type="protein sequence ID" value="MFC3757868.1"/>
    <property type="molecule type" value="Genomic_DNA"/>
</dbReference>
<reference evidence="3" key="1">
    <citation type="journal article" date="2019" name="Int. J. Syst. Evol. Microbiol.">
        <title>The Global Catalogue of Microorganisms (GCM) 10K type strain sequencing project: providing services to taxonomists for standard genome sequencing and annotation.</title>
        <authorList>
            <consortium name="The Broad Institute Genomics Platform"/>
            <consortium name="The Broad Institute Genome Sequencing Center for Infectious Disease"/>
            <person name="Wu L."/>
            <person name="Ma J."/>
        </authorList>
    </citation>
    <scope>NUCLEOTIDE SEQUENCE [LARGE SCALE GENOMIC DNA]</scope>
    <source>
        <strain evidence="3">CECT 7798</strain>
    </source>
</reference>
<keyword evidence="1" id="KW-0472">Membrane</keyword>
<evidence type="ECO:0000256" key="1">
    <source>
        <dbReference type="SAM" id="Phobius"/>
    </source>
</evidence>
<evidence type="ECO:0000313" key="3">
    <source>
        <dbReference type="Proteomes" id="UP001595735"/>
    </source>
</evidence>